<feature type="region of interest" description="Disordered" evidence="6">
    <location>
        <begin position="256"/>
        <end position="275"/>
    </location>
</feature>
<gene>
    <name evidence="9" type="primary">GLO3</name>
    <name evidence="9" type="ORF">CU098_003625</name>
</gene>
<keyword evidence="2" id="KW-0479">Metal-binding</keyword>
<sequence length="454" mass="50878">MGYATLVHSSLLFFMTALPKEQVEATFKSLLQKKHNKGCFDCNARGPTWASVPFGVFICQECAASHRNLGVHISFVKSTLLDAWTREQLDLMMAGGNAHAREAFGGAASISDIKSKYTSRSAIAYKTKLQRKTQHLEQSKESNDLINFDQQQQQQSLIDMDEKEAELNNSFQQPTDFDELDIFKPVSPTATATTKASVFDDLLSFPDTKPNDTTQPTADLLSSPSYDPLEEFMTKPATNTAVDDFFDQLEKPAAKKRTIKPPKSHHTKLGARRVQNNVFKQQAELAFKEEKMRAEGLDEETIGRNSRNQALKTDNSVFIPKLQSPTSTRLQYQSPQPKKEEEKLNERLGIMTLSSKSKKEEQDDEDHFAREKFGNAKAISSDQYFGRNEYDPQQSAAQSSRLAQFQGSQSISSDQYFGRKPPKYTSSSTPISKKIIKAASKGATKLQNILADLE</sequence>
<evidence type="ECO:0000256" key="1">
    <source>
        <dbReference type="ARBA" id="ARBA00022468"/>
    </source>
</evidence>
<dbReference type="STRING" id="4846.A0A367IPJ6"/>
<dbReference type="GO" id="GO:0048205">
    <property type="term" value="P:COPI coating of Golgi vesicle"/>
    <property type="evidence" value="ECO:0007669"/>
    <property type="project" value="TreeGrafter"/>
</dbReference>
<feature type="compositionally biased region" description="Polar residues" evidence="6">
    <location>
        <begin position="303"/>
        <end position="316"/>
    </location>
</feature>
<feature type="compositionally biased region" description="Basic and acidic residues" evidence="6">
    <location>
        <begin position="357"/>
        <end position="374"/>
    </location>
</feature>
<evidence type="ECO:0000256" key="6">
    <source>
        <dbReference type="SAM" id="MobiDB-lite"/>
    </source>
</evidence>
<evidence type="ECO:0000256" key="5">
    <source>
        <dbReference type="PROSITE-ProRule" id="PRU00288"/>
    </source>
</evidence>
<keyword evidence="3 5" id="KW-0863">Zinc-finger</keyword>
<dbReference type="InterPro" id="IPR038508">
    <property type="entry name" value="ArfGAP_dom_sf"/>
</dbReference>
<organism evidence="9 10">
    <name type="scientific">Rhizopus stolonifer</name>
    <name type="common">Rhizopus nigricans</name>
    <dbReference type="NCBI Taxonomy" id="4846"/>
    <lineage>
        <taxon>Eukaryota</taxon>
        <taxon>Fungi</taxon>
        <taxon>Fungi incertae sedis</taxon>
        <taxon>Mucoromycota</taxon>
        <taxon>Mucoromycotina</taxon>
        <taxon>Mucoromycetes</taxon>
        <taxon>Mucorales</taxon>
        <taxon>Mucorineae</taxon>
        <taxon>Rhizopodaceae</taxon>
        <taxon>Rhizopus</taxon>
    </lineage>
</organism>
<dbReference type="Proteomes" id="UP000253551">
    <property type="component" value="Unassembled WGS sequence"/>
</dbReference>
<proteinExistence type="predicted"/>
<dbReference type="SUPFAM" id="SSF57863">
    <property type="entry name" value="ArfGap/RecO-like zinc finger"/>
    <property type="match status" value="1"/>
</dbReference>
<dbReference type="CDD" id="cd08831">
    <property type="entry name" value="ArfGap_ArfGap2_3_like"/>
    <property type="match status" value="1"/>
</dbReference>
<evidence type="ECO:0000256" key="4">
    <source>
        <dbReference type="ARBA" id="ARBA00022833"/>
    </source>
</evidence>
<feature type="compositionally biased region" description="Polar residues" evidence="6">
    <location>
        <begin position="323"/>
        <end position="336"/>
    </location>
</feature>
<comment type="caution">
    <text evidence="9">The sequence shown here is derived from an EMBL/GenBank/DDBJ whole genome shotgun (WGS) entry which is preliminary data.</text>
</comment>
<feature type="signal peptide" evidence="7">
    <location>
        <begin position="1"/>
        <end position="25"/>
    </location>
</feature>
<dbReference type="PROSITE" id="PS50115">
    <property type="entry name" value="ARFGAP"/>
    <property type="match status" value="1"/>
</dbReference>
<feature type="compositionally biased region" description="Basic residues" evidence="6">
    <location>
        <begin position="256"/>
        <end position="271"/>
    </location>
</feature>
<dbReference type="GO" id="GO:0008270">
    <property type="term" value="F:zinc ion binding"/>
    <property type="evidence" value="ECO:0007669"/>
    <property type="project" value="UniProtKB-KW"/>
</dbReference>
<feature type="chain" id="PRO_5016884447" evidence="7">
    <location>
        <begin position="26"/>
        <end position="454"/>
    </location>
</feature>
<evidence type="ECO:0000256" key="3">
    <source>
        <dbReference type="ARBA" id="ARBA00022771"/>
    </source>
</evidence>
<keyword evidence="1" id="KW-0343">GTPase activation</keyword>
<dbReference type="Gene3D" id="1.10.220.150">
    <property type="entry name" value="Arf GTPase activating protein"/>
    <property type="match status" value="1"/>
</dbReference>
<dbReference type="PANTHER" id="PTHR45686">
    <property type="entry name" value="ADP-RIBOSYLATION FACTOR GTPASE ACTIVATING PROTEIN 3, ISOFORM H-RELATED"/>
    <property type="match status" value="1"/>
</dbReference>
<feature type="domain" description="Arf-GAP" evidence="8">
    <location>
        <begin position="24"/>
        <end position="141"/>
    </location>
</feature>
<dbReference type="GO" id="GO:0000139">
    <property type="term" value="C:Golgi membrane"/>
    <property type="evidence" value="ECO:0007669"/>
    <property type="project" value="GOC"/>
</dbReference>
<dbReference type="OrthoDB" id="983479at2759"/>
<evidence type="ECO:0000313" key="10">
    <source>
        <dbReference type="Proteomes" id="UP000253551"/>
    </source>
</evidence>
<reference evidence="9 10" key="1">
    <citation type="journal article" date="2018" name="G3 (Bethesda)">
        <title>Phylogenetic and Phylogenomic Definition of Rhizopus Species.</title>
        <authorList>
            <person name="Gryganskyi A.P."/>
            <person name="Golan J."/>
            <person name="Dolatabadi S."/>
            <person name="Mondo S."/>
            <person name="Robb S."/>
            <person name="Idnurm A."/>
            <person name="Muszewska A."/>
            <person name="Steczkiewicz K."/>
            <person name="Masonjones S."/>
            <person name="Liao H.L."/>
            <person name="Gajdeczka M.T."/>
            <person name="Anike F."/>
            <person name="Vuek A."/>
            <person name="Anishchenko I.M."/>
            <person name="Voigt K."/>
            <person name="de Hoog G.S."/>
            <person name="Smith M.E."/>
            <person name="Heitman J."/>
            <person name="Vilgalys R."/>
            <person name="Stajich J.E."/>
        </authorList>
    </citation>
    <scope>NUCLEOTIDE SEQUENCE [LARGE SCALE GENOMIC DNA]</scope>
    <source>
        <strain evidence="9 10">LSU 92-RS-03</strain>
    </source>
</reference>
<protein>
    <submittedName>
        <fullName evidence="9">Glyoxalase</fullName>
    </submittedName>
</protein>
<feature type="compositionally biased region" description="Low complexity" evidence="6">
    <location>
        <begin position="393"/>
        <end position="406"/>
    </location>
</feature>
<dbReference type="EMBL" id="PJQM01006491">
    <property type="protein sequence ID" value="RCH79582.1"/>
    <property type="molecule type" value="Genomic_DNA"/>
</dbReference>
<dbReference type="PANTHER" id="PTHR45686:SF4">
    <property type="entry name" value="ADP-RIBOSYLATION FACTOR GTPASE ACTIVATING PROTEIN 3, ISOFORM H"/>
    <property type="match status" value="1"/>
</dbReference>
<evidence type="ECO:0000256" key="2">
    <source>
        <dbReference type="ARBA" id="ARBA00022723"/>
    </source>
</evidence>
<accession>A0A367IPJ6</accession>
<name>A0A367IPJ6_RHIST</name>
<feature type="region of interest" description="Disordered" evidence="6">
    <location>
        <begin position="292"/>
        <end position="430"/>
    </location>
</feature>
<dbReference type="Pfam" id="PF01412">
    <property type="entry name" value="ArfGap"/>
    <property type="match status" value="1"/>
</dbReference>
<dbReference type="GO" id="GO:0005096">
    <property type="term" value="F:GTPase activator activity"/>
    <property type="evidence" value="ECO:0007669"/>
    <property type="project" value="UniProtKB-KW"/>
</dbReference>
<keyword evidence="10" id="KW-1185">Reference proteome</keyword>
<dbReference type="AlphaFoldDB" id="A0A367IPJ6"/>
<keyword evidence="4" id="KW-0862">Zinc</keyword>
<evidence type="ECO:0000313" key="9">
    <source>
        <dbReference type="EMBL" id="RCH79582.1"/>
    </source>
</evidence>
<dbReference type="SMART" id="SM00105">
    <property type="entry name" value="ArfGap"/>
    <property type="match status" value="1"/>
</dbReference>
<dbReference type="PRINTS" id="PR00405">
    <property type="entry name" value="REVINTRACTNG"/>
</dbReference>
<evidence type="ECO:0000259" key="8">
    <source>
        <dbReference type="PROSITE" id="PS50115"/>
    </source>
</evidence>
<keyword evidence="7" id="KW-0732">Signal</keyword>
<feature type="compositionally biased region" description="Basic and acidic residues" evidence="6">
    <location>
        <begin position="337"/>
        <end position="346"/>
    </location>
</feature>
<dbReference type="InterPro" id="IPR001164">
    <property type="entry name" value="ArfGAP_dom"/>
</dbReference>
<evidence type="ECO:0000256" key="7">
    <source>
        <dbReference type="SAM" id="SignalP"/>
    </source>
</evidence>
<dbReference type="InterPro" id="IPR037278">
    <property type="entry name" value="ARFGAP/RecO"/>
</dbReference>